<evidence type="ECO:0000313" key="4">
    <source>
        <dbReference type="Proteomes" id="UP000013827"/>
    </source>
</evidence>
<dbReference type="AlphaFoldDB" id="A0A0D3L1H6"/>
<dbReference type="PaxDb" id="2903-EOD41861"/>
<dbReference type="Pfam" id="PF08777">
    <property type="entry name" value="RRM_3"/>
    <property type="match status" value="1"/>
</dbReference>
<accession>A0A0D3L1H6</accession>
<evidence type="ECO:0000259" key="2">
    <source>
        <dbReference type="Pfam" id="PF08777"/>
    </source>
</evidence>
<dbReference type="EnsemblProtists" id="EOD41861">
    <property type="protein sequence ID" value="EOD41861"/>
    <property type="gene ID" value="EMIHUDRAFT_194425"/>
</dbReference>
<sequence length="83" mass="8975">MSEYLDVGARNAPPPLEKGLLLRFEGAGADTDREQVSALCGEWGTVDFVDYSRGDASGTVRSPRCGDLPVQLYPLYPAIRLCA</sequence>
<reference evidence="4" key="1">
    <citation type="journal article" date="2013" name="Nature">
        <title>Pan genome of the phytoplankton Emiliania underpins its global distribution.</title>
        <authorList>
            <person name="Read B.A."/>
            <person name="Kegel J."/>
            <person name="Klute M.J."/>
            <person name="Kuo A."/>
            <person name="Lefebvre S.C."/>
            <person name="Maumus F."/>
            <person name="Mayer C."/>
            <person name="Miller J."/>
            <person name="Monier A."/>
            <person name="Salamov A."/>
            <person name="Young J."/>
            <person name="Aguilar M."/>
            <person name="Claverie J.M."/>
            <person name="Frickenhaus S."/>
            <person name="Gonzalez K."/>
            <person name="Herman E.K."/>
            <person name="Lin Y.C."/>
            <person name="Napier J."/>
            <person name="Ogata H."/>
            <person name="Sarno A.F."/>
            <person name="Shmutz J."/>
            <person name="Schroeder D."/>
            <person name="de Vargas C."/>
            <person name="Verret F."/>
            <person name="von Dassow P."/>
            <person name="Valentin K."/>
            <person name="Van de Peer Y."/>
            <person name="Wheeler G."/>
            <person name="Dacks J.B."/>
            <person name="Delwiche C.F."/>
            <person name="Dyhrman S.T."/>
            <person name="Glockner G."/>
            <person name="John U."/>
            <person name="Richards T."/>
            <person name="Worden A.Z."/>
            <person name="Zhang X."/>
            <person name="Grigoriev I.V."/>
            <person name="Allen A.E."/>
            <person name="Bidle K."/>
            <person name="Borodovsky M."/>
            <person name="Bowler C."/>
            <person name="Brownlee C."/>
            <person name="Cock J.M."/>
            <person name="Elias M."/>
            <person name="Gladyshev V.N."/>
            <person name="Groth M."/>
            <person name="Guda C."/>
            <person name="Hadaegh A."/>
            <person name="Iglesias-Rodriguez M.D."/>
            <person name="Jenkins J."/>
            <person name="Jones B.M."/>
            <person name="Lawson T."/>
            <person name="Leese F."/>
            <person name="Lindquist E."/>
            <person name="Lobanov A."/>
            <person name="Lomsadze A."/>
            <person name="Malik S.B."/>
            <person name="Marsh M.E."/>
            <person name="Mackinder L."/>
            <person name="Mock T."/>
            <person name="Mueller-Roeber B."/>
            <person name="Pagarete A."/>
            <person name="Parker M."/>
            <person name="Probert I."/>
            <person name="Quesneville H."/>
            <person name="Raines C."/>
            <person name="Rensing S.A."/>
            <person name="Riano-Pachon D.M."/>
            <person name="Richier S."/>
            <person name="Rokitta S."/>
            <person name="Shiraiwa Y."/>
            <person name="Soanes D.M."/>
            <person name="van der Giezen M."/>
            <person name="Wahlund T.M."/>
            <person name="Williams B."/>
            <person name="Wilson W."/>
            <person name="Wolfe G."/>
            <person name="Wurch L.L."/>
        </authorList>
    </citation>
    <scope>NUCLEOTIDE SEQUENCE</scope>
</reference>
<evidence type="ECO:0000313" key="3">
    <source>
        <dbReference type="EnsemblProtists" id="EOD41861"/>
    </source>
</evidence>
<dbReference type="Gene3D" id="3.30.70.330">
    <property type="match status" value="1"/>
</dbReference>
<dbReference type="InterPro" id="IPR012677">
    <property type="entry name" value="Nucleotide-bd_a/b_plait_sf"/>
</dbReference>
<reference evidence="3" key="2">
    <citation type="submission" date="2024-10" db="UniProtKB">
        <authorList>
            <consortium name="EnsemblProtists"/>
        </authorList>
    </citation>
    <scope>IDENTIFICATION</scope>
</reference>
<organism evidence="3 4">
    <name type="scientific">Emiliania huxleyi (strain CCMP1516)</name>
    <dbReference type="NCBI Taxonomy" id="280463"/>
    <lineage>
        <taxon>Eukaryota</taxon>
        <taxon>Haptista</taxon>
        <taxon>Haptophyta</taxon>
        <taxon>Prymnesiophyceae</taxon>
        <taxon>Isochrysidales</taxon>
        <taxon>Noelaerhabdaceae</taxon>
        <taxon>Emiliania</taxon>
    </lineage>
</organism>
<feature type="domain" description="XRRM" evidence="2">
    <location>
        <begin position="19"/>
        <end position="61"/>
    </location>
</feature>
<keyword evidence="4" id="KW-1185">Reference proteome</keyword>
<dbReference type="GO" id="GO:0003723">
    <property type="term" value="F:RNA binding"/>
    <property type="evidence" value="ECO:0007669"/>
    <property type="project" value="UniProtKB-KW"/>
</dbReference>
<dbReference type="Proteomes" id="UP000013827">
    <property type="component" value="Unassembled WGS sequence"/>
</dbReference>
<dbReference type="GeneID" id="17287131"/>
<dbReference type="InterPro" id="IPR014886">
    <property type="entry name" value="La_xRRM"/>
</dbReference>
<protein>
    <recommendedName>
        <fullName evidence="2">XRRM domain-containing protein</fullName>
    </recommendedName>
</protein>
<dbReference type="KEGG" id="ehx:EMIHUDRAFT_194425"/>
<proteinExistence type="predicted"/>
<keyword evidence="1" id="KW-0694">RNA-binding</keyword>
<name>A0A0D3L1H6_EMIH1</name>
<dbReference type="HOGENOM" id="CLU_2547336_0_0_1"/>
<dbReference type="RefSeq" id="XP_005794290.1">
    <property type="nucleotide sequence ID" value="XM_005794233.1"/>
</dbReference>
<evidence type="ECO:0000256" key="1">
    <source>
        <dbReference type="ARBA" id="ARBA00022884"/>
    </source>
</evidence>